<gene>
    <name evidence="4" type="ORF">KK1_006416</name>
</gene>
<dbReference type="AlphaFoldDB" id="A0A151U3A7"/>
<dbReference type="InterPro" id="IPR056010">
    <property type="entry name" value="DUF7588"/>
</dbReference>
<keyword evidence="1" id="KW-0863">Zinc-finger</keyword>
<dbReference type="InterPro" id="IPR001878">
    <property type="entry name" value="Znf_CCHC"/>
</dbReference>
<dbReference type="PROSITE" id="PS50158">
    <property type="entry name" value="ZF_CCHC"/>
    <property type="match status" value="1"/>
</dbReference>
<keyword evidence="1" id="KW-0862">Zinc</keyword>
<dbReference type="GO" id="GO:0003676">
    <property type="term" value="F:nucleic acid binding"/>
    <property type="evidence" value="ECO:0007669"/>
    <property type="project" value="InterPro"/>
</dbReference>
<dbReference type="PANTHER" id="PTHR33054:SF9">
    <property type="entry name" value="CCHC-TYPE DOMAIN-CONTAINING PROTEIN"/>
    <property type="match status" value="1"/>
</dbReference>
<proteinExistence type="predicted"/>
<dbReference type="EMBL" id="CM003604">
    <property type="protein sequence ID" value="KYP73766.1"/>
    <property type="molecule type" value="Genomic_DNA"/>
</dbReference>
<keyword evidence="5" id="KW-1185">Reference proteome</keyword>
<feature type="compositionally biased region" description="Basic residues" evidence="2">
    <location>
        <begin position="442"/>
        <end position="454"/>
    </location>
</feature>
<name>A0A151U3A7_CAJCA</name>
<dbReference type="Pfam" id="PF22909">
    <property type="entry name" value="Caulimovir_coat_dom"/>
    <property type="match status" value="1"/>
</dbReference>
<protein>
    <recommendedName>
        <fullName evidence="3">CCHC-type domain-containing protein</fullName>
    </recommendedName>
</protein>
<dbReference type="InterPro" id="IPR056648">
    <property type="entry name" value="DUF7746"/>
</dbReference>
<organism evidence="4 5">
    <name type="scientific">Cajanus cajan</name>
    <name type="common">Pigeon pea</name>
    <name type="synonym">Cajanus indicus</name>
    <dbReference type="NCBI Taxonomy" id="3821"/>
    <lineage>
        <taxon>Eukaryota</taxon>
        <taxon>Viridiplantae</taxon>
        <taxon>Streptophyta</taxon>
        <taxon>Embryophyta</taxon>
        <taxon>Tracheophyta</taxon>
        <taxon>Spermatophyta</taxon>
        <taxon>Magnoliopsida</taxon>
        <taxon>eudicotyledons</taxon>
        <taxon>Gunneridae</taxon>
        <taxon>Pentapetalae</taxon>
        <taxon>rosids</taxon>
        <taxon>fabids</taxon>
        <taxon>Fabales</taxon>
        <taxon>Fabaceae</taxon>
        <taxon>Papilionoideae</taxon>
        <taxon>50 kb inversion clade</taxon>
        <taxon>NPAAA clade</taxon>
        <taxon>indigoferoid/millettioid clade</taxon>
        <taxon>Phaseoleae</taxon>
        <taxon>Cajanus</taxon>
    </lineage>
</organism>
<feature type="region of interest" description="Disordered" evidence="2">
    <location>
        <begin position="425"/>
        <end position="471"/>
    </location>
</feature>
<feature type="domain" description="CCHC-type" evidence="3">
    <location>
        <begin position="476"/>
        <end position="490"/>
    </location>
</feature>
<reference evidence="4 5" key="1">
    <citation type="journal article" date="2012" name="Nat. Biotechnol.">
        <title>Draft genome sequence of pigeonpea (Cajanus cajan), an orphan legume crop of resource-poor farmers.</title>
        <authorList>
            <person name="Varshney R.K."/>
            <person name="Chen W."/>
            <person name="Li Y."/>
            <person name="Bharti A.K."/>
            <person name="Saxena R.K."/>
            <person name="Schlueter J.A."/>
            <person name="Donoghue M.T."/>
            <person name="Azam S."/>
            <person name="Fan G."/>
            <person name="Whaley A.M."/>
            <person name="Farmer A.D."/>
            <person name="Sheridan J."/>
            <person name="Iwata A."/>
            <person name="Tuteja R."/>
            <person name="Penmetsa R.V."/>
            <person name="Wu W."/>
            <person name="Upadhyaya H.D."/>
            <person name="Yang S.P."/>
            <person name="Shah T."/>
            <person name="Saxena K.B."/>
            <person name="Michael T."/>
            <person name="McCombie W.R."/>
            <person name="Yang B."/>
            <person name="Zhang G."/>
            <person name="Yang H."/>
            <person name="Wang J."/>
            <person name="Spillane C."/>
            <person name="Cook D.R."/>
            <person name="May G.D."/>
            <person name="Xu X."/>
            <person name="Jackson S.A."/>
        </authorList>
    </citation>
    <scope>NUCLEOTIDE SEQUENCE [LARGE SCALE GENOMIC DNA]</scope>
    <source>
        <strain evidence="5">cv. Asha</strain>
    </source>
</reference>
<dbReference type="Gene3D" id="4.10.60.10">
    <property type="entry name" value="Zinc finger, CCHC-type"/>
    <property type="match status" value="1"/>
</dbReference>
<dbReference type="Pfam" id="PF24496">
    <property type="entry name" value="DUF7588"/>
    <property type="match status" value="1"/>
</dbReference>
<dbReference type="Pfam" id="PF24925">
    <property type="entry name" value="DUF7746"/>
    <property type="match status" value="1"/>
</dbReference>
<evidence type="ECO:0000259" key="3">
    <source>
        <dbReference type="PROSITE" id="PS50158"/>
    </source>
</evidence>
<sequence length="829" mass="96511">MTKSLSSLQPILPLMIIMIQSEFQIDKKALHKDFASEENQPQRSWFLKNYQGSKRVEIQEIYYNFLNHVKLNIPFLDWFHAYTIKKDIDYPFRDDLIGQYFANVVWHLKDGEKVQSELPPKTQYQLPQIRDDKNNLDSDSSNPKSIQINPIMTTSKTQWKGLTKPYPSTSLDLAIEDKDLNNSSFNANNVYEWNIDGKSEYNIMHMLQHMTMVCTAYQTTHESSEEAIANIIVSGFTGQLKGWWDHYLTEAQKLGIFSAVKIDDNGEPIFNNGETIPDAVNTLIFTIAQHFTGDPSLWKDRSAELLSNLKCKTLGDFKWYKDTFLTRGFTRENSQQPFWKENFLADLPRSLGDKVRDKIRALTPNNIIPYDHLSYGQLISFVQKTALEICQNDKLQRQLAKEKAQSRKELGTFCEHFGLPGCSKQKTRKAVRHDQPSNTHYQHQRRFRNPKRRTQTSTREPKAETKSPPGKKSIVCYNCKKPGHIRKYCRLKRRISNLNLQPELEEQITNLLVETSAEESTGDYFDEDIHNIQQDDEVSSSSSSDIPTINVLTKEQDLLFEAISSIPEPEEKRIFLNKLKQTLETKPRNSVVTNKSIKEQQVLHQTIISQLQDDPDQEKPPSEQDLEHNEVDWSDFLGLINRLTIQKFFINIKIIVEDFVLETVALFDTGADSNCILEGLIPTKYFEKMSEKLSTANGSKLHIRYKLSKATIENQVGFHFKALALNKTRKFYEFILVDTDSVAIKHYKDPKDPSNITHTTFQILKVLTPSQFGQNPSTTRKFSMLFDPIGYNYWDYVDVWNKIFWYQNKTNRYSWLIYFKRNFQYKFPS</sequence>
<dbReference type="SUPFAM" id="SSF57756">
    <property type="entry name" value="Retrovirus zinc finger-like domains"/>
    <property type="match status" value="1"/>
</dbReference>
<evidence type="ECO:0000313" key="5">
    <source>
        <dbReference type="Proteomes" id="UP000075243"/>
    </source>
</evidence>
<evidence type="ECO:0000256" key="1">
    <source>
        <dbReference type="PROSITE-ProRule" id="PRU00047"/>
    </source>
</evidence>
<dbReference type="GO" id="GO:0008270">
    <property type="term" value="F:zinc ion binding"/>
    <property type="evidence" value="ECO:0007669"/>
    <property type="project" value="UniProtKB-KW"/>
</dbReference>
<keyword evidence="1" id="KW-0479">Metal-binding</keyword>
<dbReference type="OMA" id="ININFPF"/>
<feature type="region of interest" description="Disordered" evidence="2">
    <location>
        <begin position="117"/>
        <end position="147"/>
    </location>
</feature>
<dbReference type="InterPro" id="IPR036875">
    <property type="entry name" value="Znf_CCHC_sf"/>
</dbReference>
<dbReference type="PANTHER" id="PTHR33054">
    <property type="entry name" value="CCHC-TYPE DOMAIN-CONTAINING PROTEIN"/>
    <property type="match status" value="1"/>
</dbReference>
<dbReference type="Gramene" id="C.cajan_06245.t">
    <property type="protein sequence ID" value="C.cajan_06245.t"/>
    <property type="gene ID" value="C.cajan_06245"/>
</dbReference>
<evidence type="ECO:0000313" key="4">
    <source>
        <dbReference type="EMBL" id="KYP73766.1"/>
    </source>
</evidence>
<accession>A0A151U3A7</accession>
<dbReference type="SMART" id="SM00343">
    <property type="entry name" value="ZnF_C2HC"/>
    <property type="match status" value="1"/>
</dbReference>
<evidence type="ECO:0000256" key="2">
    <source>
        <dbReference type="SAM" id="MobiDB-lite"/>
    </source>
</evidence>
<dbReference type="Proteomes" id="UP000075243">
    <property type="component" value="Chromosome 2"/>
</dbReference>